<gene>
    <name evidence="3" type="ORF">DES53_12143</name>
</gene>
<keyword evidence="4" id="KW-1185">Reference proteome</keyword>
<evidence type="ECO:0000313" key="4">
    <source>
        <dbReference type="Proteomes" id="UP000253426"/>
    </source>
</evidence>
<proteinExistence type="predicted"/>
<accession>A0A366H2L9</accession>
<dbReference type="RefSeq" id="WP_113962303.1">
    <property type="nucleotide sequence ID" value="NZ_QNRR01000021.1"/>
</dbReference>
<reference evidence="3 4" key="1">
    <citation type="submission" date="2018-06" db="EMBL/GenBank/DDBJ databases">
        <title>Genomic Encyclopedia of Type Strains, Phase IV (KMG-IV): sequencing the most valuable type-strain genomes for metagenomic binning, comparative biology and taxonomic classification.</title>
        <authorList>
            <person name="Goeker M."/>
        </authorList>
    </citation>
    <scope>NUCLEOTIDE SEQUENCE [LARGE SCALE GENOMIC DNA]</scope>
    <source>
        <strain evidence="3 4">DSM 25532</strain>
    </source>
</reference>
<evidence type="ECO:0000259" key="2">
    <source>
        <dbReference type="Pfam" id="PF09832"/>
    </source>
</evidence>
<dbReference type="InterPro" id="IPR018637">
    <property type="entry name" value="DUF2059"/>
</dbReference>
<comment type="caution">
    <text evidence="3">The sequence shown here is derived from an EMBL/GenBank/DDBJ whole genome shotgun (WGS) entry which is preliminary data.</text>
</comment>
<dbReference type="Proteomes" id="UP000253426">
    <property type="component" value="Unassembled WGS sequence"/>
</dbReference>
<feature type="domain" description="DUF2059" evidence="2">
    <location>
        <begin position="88"/>
        <end position="140"/>
    </location>
</feature>
<protein>
    <recommendedName>
        <fullName evidence="2">DUF2059 domain-containing protein</fullName>
    </recommendedName>
</protein>
<dbReference type="OrthoDB" id="191313at2"/>
<feature type="signal peptide" evidence="1">
    <location>
        <begin position="1"/>
        <end position="21"/>
    </location>
</feature>
<keyword evidence="1" id="KW-0732">Signal</keyword>
<evidence type="ECO:0000313" key="3">
    <source>
        <dbReference type="EMBL" id="RBP35523.1"/>
    </source>
</evidence>
<organism evidence="3 4">
    <name type="scientific">Roseimicrobium gellanilyticum</name>
    <dbReference type="NCBI Taxonomy" id="748857"/>
    <lineage>
        <taxon>Bacteria</taxon>
        <taxon>Pseudomonadati</taxon>
        <taxon>Verrucomicrobiota</taxon>
        <taxon>Verrucomicrobiia</taxon>
        <taxon>Verrucomicrobiales</taxon>
        <taxon>Verrucomicrobiaceae</taxon>
        <taxon>Roseimicrobium</taxon>
    </lineage>
</organism>
<name>A0A366H2L9_9BACT</name>
<feature type="chain" id="PRO_5016719396" description="DUF2059 domain-containing protein" evidence="1">
    <location>
        <begin position="22"/>
        <end position="162"/>
    </location>
</feature>
<sequence length="162" mass="18087">MKILKTTFLAAFILPAALLHAEPSAENLAAAKKLADTINLKEQMDAGFAAMMPMVDQLSQQLKLDAAGKAELVQLYKDWFEKDLDQAKMMGNIVTLYAETFTVQELDGLRDFYQTPLGKKALKVLPEIMQKGAQLGMDEAKTKEQALMTRLNAFIEKHKPKN</sequence>
<dbReference type="Pfam" id="PF09832">
    <property type="entry name" value="DUF2059"/>
    <property type="match status" value="1"/>
</dbReference>
<evidence type="ECO:0000256" key="1">
    <source>
        <dbReference type="SAM" id="SignalP"/>
    </source>
</evidence>
<dbReference type="EMBL" id="QNRR01000021">
    <property type="protein sequence ID" value="RBP35523.1"/>
    <property type="molecule type" value="Genomic_DNA"/>
</dbReference>
<dbReference type="AlphaFoldDB" id="A0A366H2L9"/>